<evidence type="ECO:0000313" key="3">
    <source>
        <dbReference type="Proteomes" id="UP000019486"/>
    </source>
</evidence>
<keyword evidence="1" id="KW-0812">Transmembrane</keyword>
<evidence type="ECO:0000313" key="2">
    <source>
        <dbReference type="EMBL" id="EWY42312.1"/>
    </source>
</evidence>
<dbReference type="AlphaFoldDB" id="W9HC88"/>
<keyword evidence="1" id="KW-1133">Transmembrane helix</keyword>
<dbReference type="Proteomes" id="UP000019486">
    <property type="component" value="Unassembled WGS sequence"/>
</dbReference>
<sequence length="33" mass="3610">MSVPKFLTEFVGFAGLITTLYGWTVVGHVLGLR</sequence>
<dbReference type="EMBL" id="AVFL01000002">
    <property type="protein sequence ID" value="EWY42312.1"/>
    <property type="molecule type" value="Genomic_DNA"/>
</dbReference>
<reference evidence="2 3" key="1">
    <citation type="submission" date="2013-08" db="EMBL/GenBank/DDBJ databases">
        <title>The genome sequence of Skermanella stibiiresistens.</title>
        <authorList>
            <person name="Zhu W."/>
            <person name="Wang G."/>
        </authorList>
    </citation>
    <scope>NUCLEOTIDE SEQUENCE [LARGE SCALE GENOMIC DNA]</scope>
    <source>
        <strain evidence="2 3">SB22</strain>
    </source>
</reference>
<organism evidence="2 3">
    <name type="scientific">Skermanella stibiiresistens SB22</name>
    <dbReference type="NCBI Taxonomy" id="1385369"/>
    <lineage>
        <taxon>Bacteria</taxon>
        <taxon>Pseudomonadati</taxon>
        <taxon>Pseudomonadota</taxon>
        <taxon>Alphaproteobacteria</taxon>
        <taxon>Rhodospirillales</taxon>
        <taxon>Azospirillaceae</taxon>
        <taxon>Skermanella</taxon>
    </lineage>
</organism>
<name>W9HC88_9PROT</name>
<feature type="transmembrane region" description="Helical" evidence="1">
    <location>
        <begin position="12"/>
        <end position="32"/>
    </location>
</feature>
<comment type="caution">
    <text evidence="2">The sequence shown here is derived from an EMBL/GenBank/DDBJ whole genome shotgun (WGS) entry which is preliminary data.</text>
</comment>
<gene>
    <name evidence="2" type="ORF">N825_18655</name>
</gene>
<protein>
    <submittedName>
        <fullName evidence="2">Uncharacterized protein</fullName>
    </submittedName>
</protein>
<keyword evidence="3" id="KW-1185">Reference proteome</keyword>
<evidence type="ECO:0000256" key="1">
    <source>
        <dbReference type="SAM" id="Phobius"/>
    </source>
</evidence>
<proteinExistence type="predicted"/>
<keyword evidence="1" id="KW-0472">Membrane</keyword>
<accession>W9HC88</accession>